<sequence length="278" mass="29816">MTLANPVSRADETFLVLKVGGSLVSDKRRARNIDTAVLERYAKLVADLAVEHPGRMVFVAGGGAFGHGAVRDLDENDPLAALVLTEATFAVKWAWTTALRDNGVRAMPLQLAATCLLDADRAVLQPGVLRRALDKGILPVLSGDSLLTDDGDLRVFGSDRVPGIVLGQVSTPIRIVTLTDVPGVLTGGPGSDDVLPYIDPDLPEAAFAHLWDNSAWDTSGSMGGKIHELTEFARRGAECLILRGTPDVASLRFLLSPVAEWPADISYTRIARSEERDR</sequence>
<comment type="caution">
    <text evidence="6">The sequence shown here is derived from an EMBL/GenBank/DDBJ whole genome shotgun (WGS) entry which is preliminary data.</text>
</comment>
<evidence type="ECO:0000313" key="6">
    <source>
        <dbReference type="EMBL" id="MBB5159490.1"/>
    </source>
</evidence>
<keyword evidence="2" id="KW-0547">Nucleotide-binding</keyword>
<keyword evidence="1" id="KW-0808">Transferase</keyword>
<keyword evidence="7" id="KW-1185">Reference proteome</keyword>
<gene>
    <name evidence="6" type="ORF">BJ970_007089</name>
</gene>
<dbReference type="PANTHER" id="PTHR43654:SF1">
    <property type="entry name" value="ISOPENTENYL PHOSPHATE KINASE"/>
    <property type="match status" value="1"/>
</dbReference>
<dbReference type="EMBL" id="JACHIW010000002">
    <property type="protein sequence ID" value="MBB5159490.1"/>
    <property type="molecule type" value="Genomic_DNA"/>
</dbReference>
<evidence type="ECO:0000313" key="7">
    <source>
        <dbReference type="Proteomes" id="UP000584374"/>
    </source>
</evidence>
<dbReference type="InterPro" id="IPR036393">
    <property type="entry name" value="AceGlu_kinase-like_sf"/>
</dbReference>
<dbReference type="Proteomes" id="UP000584374">
    <property type="component" value="Unassembled WGS sequence"/>
</dbReference>
<name>A0A840QHK7_9PSEU</name>
<dbReference type="AlphaFoldDB" id="A0A840QHK7"/>
<dbReference type="Pfam" id="PF00696">
    <property type="entry name" value="AA_kinase"/>
    <property type="match status" value="1"/>
</dbReference>
<evidence type="ECO:0000256" key="4">
    <source>
        <dbReference type="ARBA" id="ARBA00022840"/>
    </source>
</evidence>
<evidence type="ECO:0000256" key="1">
    <source>
        <dbReference type="ARBA" id="ARBA00022679"/>
    </source>
</evidence>
<organism evidence="6 7">
    <name type="scientific">Saccharopolyspora phatthalungensis</name>
    <dbReference type="NCBI Taxonomy" id="664693"/>
    <lineage>
        <taxon>Bacteria</taxon>
        <taxon>Bacillati</taxon>
        <taxon>Actinomycetota</taxon>
        <taxon>Actinomycetes</taxon>
        <taxon>Pseudonocardiales</taxon>
        <taxon>Pseudonocardiaceae</taxon>
        <taxon>Saccharopolyspora</taxon>
    </lineage>
</organism>
<dbReference type="GO" id="GO:0004349">
    <property type="term" value="F:glutamate 5-kinase activity"/>
    <property type="evidence" value="ECO:0007669"/>
    <property type="project" value="TreeGrafter"/>
</dbReference>
<proteinExistence type="predicted"/>
<dbReference type="PANTHER" id="PTHR43654">
    <property type="entry name" value="GLUTAMATE 5-KINASE"/>
    <property type="match status" value="1"/>
</dbReference>
<dbReference type="GO" id="GO:0005829">
    <property type="term" value="C:cytosol"/>
    <property type="evidence" value="ECO:0007669"/>
    <property type="project" value="TreeGrafter"/>
</dbReference>
<dbReference type="RefSeq" id="WP_184731926.1">
    <property type="nucleotide sequence ID" value="NZ_JACHIW010000002.1"/>
</dbReference>
<evidence type="ECO:0000259" key="5">
    <source>
        <dbReference type="Pfam" id="PF00696"/>
    </source>
</evidence>
<protein>
    <submittedName>
        <fullName evidence="6">Isopentenyl phosphate kinase</fullName>
    </submittedName>
</protein>
<dbReference type="Gene3D" id="3.40.1160.10">
    <property type="entry name" value="Acetylglutamate kinase-like"/>
    <property type="match status" value="1"/>
</dbReference>
<accession>A0A840QHK7</accession>
<keyword evidence="3 6" id="KW-0418">Kinase</keyword>
<reference evidence="6 7" key="1">
    <citation type="submission" date="2020-08" db="EMBL/GenBank/DDBJ databases">
        <title>Sequencing the genomes of 1000 actinobacteria strains.</title>
        <authorList>
            <person name="Klenk H.-P."/>
        </authorList>
    </citation>
    <scope>NUCLEOTIDE SEQUENCE [LARGE SCALE GENOMIC DNA]</scope>
    <source>
        <strain evidence="6 7">DSM 45584</strain>
    </source>
</reference>
<dbReference type="InterPro" id="IPR001048">
    <property type="entry name" value="Asp/Glu/Uridylate_kinase"/>
</dbReference>
<dbReference type="GO" id="GO:0005524">
    <property type="term" value="F:ATP binding"/>
    <property type="evidence" value="ECO:0007669"/>
    <property type="project" value="UniProtKB-KW"/>
</dbReference>
<feature type="domain" description="Aspartate/glutamate/uridylate kinase" evidence="5">
    <location>
        <begin position="14"/>
        <end position="242"/>
    </location>
</feature>
<keyword evidence="4" id="KW-0067">ATP-binding</keyword>
<dbReference type="SUPFAM" id="SSF53633">
    <property type="entry name" value="Carbamate kinase-like"/>
    <property type="match status" value="1"/>
</dbReference>
<evidence type="ECO:0000256" key="2">
    <source>
        <dbReference type="ARBA" id="ARBA00022741"/>
    </source>
</evidence>
<evidence type="ECO:0000256" key="3">
    <source>
        <dbReference type="ARBA" id="ARBA00022777"/>
    </source>
</evidence>